<dbReference type="AlphaFoldDB" id="A0A242A4F4"/>
<gene>
    <name evidence="2" type="ORF">A5886_000992</name>
</gene>
<sequence length="74" mass="8368">MTNHTDDLDNIVANIQQLGQLRDRLQRLEETDYMIAYHKGYSNSGATLDEVQAEMAALAEEIAVLESQIEDTAW</sequence>
<dbReference type="RefSeq" id="WP_086273928.1">
    <property type="nucleotide sequence ID" value="NZ_NGKU01000001.1"/>
</dbReference>
<feature type="coiled-coil region" evidence="1">
    <location>
        <begin position="8"/>
        <end position="68"/>
    </location>
</feature>
<evidence type="ECO:0000313" key="2">
    <source>
        <dbReference type="EMBL" id="OTN75916.1"/>
    </source>
</evidence>
<dbReference type="EMBL" id="NGKU01000001">
    <property type="protein sequence ID" value="OTN75916.1"/>
    <property type="molecule type" value="Genomic_DNA"/>
</dbReference>
<comment type="caution">
    <text evidence="2">The sequence shown here is derived from an EMBL/GenBank/DDBJ whole genome shotgun (WGS) entry which is preliminary data.</text>
</comment>
<proteinExistence type="predicted"/>
<protein>
    <recommendedName>
        <fullName evidence="4">ABC transporter Uup C-terminal domain-containing protein</fullName>
    </recommendedName>
</protein>
<accession>A0A242A4F4</accession>
<reference evidence="2 3" key="1">
    <citation type="submission" date="2017-05" db="EMBL/GenBank/DDBJ databases">
        <title>The Genome Sequence of Enterococcus sp. 8G7_MSG3316.</title>
        <authorList>
            <consortium name="The Broad Institute Genomics Platform"/>
            <consortium name="The Broad Institute Genomic Center for Infectious Diseases"/>
            <person name="Earl A."/>
            <person name="Manson A."/>
            <person name="Schwartman J."/>
            <person name="Gilmore M."/>
            <person name="Abouelleil A."/>
            <person name="Cao P."/>
            <person name="Chapman S."/>
            <person name="Cusick C."/>
            <person name="Shea T."/>
            <person name="Young S."/>
            <person name="Neafsey D."/>
            <person name="Nusbaum C."/>
            <person name="Birren B."/>
        </authorList>
    </citation>
    <scope>NUCLEOTIDE SEQUENCE [LARGE SCALE GENOMIC DNA]</scope>
    <source>
        <strain evidence="2 3">8G7_MSG3316</strain>
    </source>
</reference>
<evidence type="ECO:0000256" key="1">
    <source>
        <dbReference type="SAM" id="Coils"/>
    </source>
</evidence>
<organism evidence="2 3">
    <name type="scientific">Candidatus Enterococcus testudinis</name>
    <dbReference type="NCBI Taxonomy" id="1834191"/>
    <lineage>
        <taxon>Bacteria</taxon>
        <taxon>Bacillati</taxon>
        <taxon>Bacillota</taxon>
        <taxon>Bacilli</taxon>
        <taxon>Lactobacillales</taxon>
        <taxon>Enterococcaceae</taxon>
        <taxon>Enterococcus</taxon>
    </lineage>
</organism>
<name>A0A242A4F4_9ENTE</name>
<dbReference type="Proteomes" id="UP000195043">
    <property type="component" value="Unassembled WGS sequence"/>
</dbReference>
<keyword evidence="3" id="KW-1185">Reference proteome</keyword>
<evidence type="ECO:0008006" key="4">
    <source>
        <dbReference type="Google" id="ProtNLM"/>
    </source>
</evidence>
<dbReference type="OrthoDB" id="2322427at2"/>
<keyword evidence="1" id="KW-0175">Coiled coil</keyword>
<evidence type="ECO:0000313" key="3">
    <source>
        <dbReference type="Proteomes" id="UP000195043"/>
    </source>
</evidence>